<dbReference type="GO" id="GO:0004029">
    <property type="term" value="F:aldehyde dehydrogenase (NAD+) activity"/>
    <property type="evidence" value="ECO:0007669"/>
    <property type="project" value="TreeGrafter"/>
</dbReference>
<sequence length="327" mass="35667">MANMLVTGASGFAGGVLARRLVADGHRVTAFLRSSAQATSLQELGVRVCPVDITDPNAIKQHMEPFDCVFHVAASYRVEHSDPEEFRRVNVQGTSHLVDAAGTAGVGRFVHCSTVGVHGPIEEPPADEEYRAKPNDHYQESKWEGEQVARAAFASGLPGCVVRPAAIYGPGDRRFLKLFRAIKSGFFTMIGSGDTRYHMVYVDDLVDGFVLAGSNPAALGEVFITAGPRAASIREIVDLVADVLHVRRPRWAIPVAPVKAAAHLCEVMCRPFGISPPLYPRRVEFFTMNRSFTTAKAERMLGYQPRWSLEAGIAATARGYREAGWIT</sequence>
<dbReference type="Gene3D" id="3.40.50.720">
    <property type="entry name" value="NAD(P)-binding Rossmann-like Domain"/>
    <property type="match status" value="1"/>
</dbReference>
<dbReference type="InterPro" id="IPR036291">
    <property type="entry name" value="NAD(P)-bd_dom_sf"/>
</dbReference>
<dbReference type="GO" id="GO:0005737">
    <property type="term" value="C:cytoplasm"/>
    <property type="evidence" value="ECO:0007669"/>
    <property type="project" value="TreeGrafter"/>
</dbReference>
<dbReference type="AlphaFoldDB" id="A0AAE3KAW5"/>
<dbReference type="PANTHER" id="PTHR48079:SF6">
    <property type="entry name" value="NAD(P)-BINDING DOMAIN-CONTAINING PROTEIN-RELATED"/>
    <property type="match status" value="1"/>
</dbReference>
<organism evidence="2 3">
    <name type="scientific">Natronocella acetinitrilica</name>
    <dbReference type="NCBI Taxonomy" id="414046"/>
    <lineage>
        <taxon>Bacteria</taxon>
        <taxon>Pseudomonadati</taxon>
        <taxon>Pseudomonadota</taxon>
        <taxon>Gammaproteobacteria</taxon>
        <taxon>Chromatiales</taxon>
        <taxon>Ectothiorhodospiraceae</taxon>
        <taxon>Natronocella</taxon>
    </lineage>
</organism>
<dbReference type="InterPro" id="IPR051783">
    <property type="entry name" value="NAD(P)-dependent_oxidoreduct"/>
</dbReference>
<evidence type="ECO:0000313" key="3">
    <source>
        <dbReference type="Proteomes" id="UP001205843"/>
    </source>
</evidence>
<dbReference type="PANTHER" id="PTHR48079">
    <property type="entry name" value="PROTEIN YEEZ"/>
    <property type="match status" value="1"/>
</dbReference>
<keyword evidence="3" id="KW-1185">Reference proteome</keyword>
<name>A0AAE3KAW5_9GAMM</name>
<evidence type="ECO:0000313" key="2">
    <source>
        <dbReference type="EMBL" id="MCP1674870.1"/>
    </source>
</evidence>
<comment type="caution">
    <text evidence="2">The sequence shown here is derived from an EMBL/GenBank/DDBJ whole genome shotgun (WGS) entry which is preliminary data.</text>
</comment>
<accession>A0AAE3KAW5</accession>
<feature type="domain" description="NAD-dependent epimerase/dehydratase" evidence="1">
    <location>
        <begin position="4"/>
        <end position="219"/>
    </location>
</feature>
<dbReference type="InterPro" id="IPR001509">
    <property type="entry name" value="Epimerase_deHydtase"/>
</dbReference>
<proteinExistence type="predicted"/>
<dbReference type="SUPFAM" id="SSF51735">
    <property type="entry name" value="NAD(P)-binding Rossmann-fold domains"/>
    <property type="match status" value="1"/>
</dbReference>
<protein>
    <submittedName>
        <fullName evidence="2">Nucleoside-diphosphate-sugar epimerase</fullName>
    </submittedName>
</protein>
<gene>
    <name evidence="2" type="ORF">J2T57_002008</name>
</gene>
<reference evidence="2" key="1">
    <citation type="submission" date="2022-03" db="EMBL/GenBank/DDBJ databases">
        <title>Genomic Encyclopedia of Type Strains, Phase III (KMG-III): the genomes of soil and plant-associated and newly described type strains.</title>
        <authorList>
            <person name="Whitman W."/>
        </authorList>
    </citation>
    <scope>NUCLEOTIDE SEQUENCE</scope>
    <source>
        <strain evidence="2">ANL 6-2</strain>
    </source>
</reference>
<dbReference type="EMBL" id="JALJXV010000004">
    <property type="protein sequence ID" value="MCP1674870.1"/>
    <property type="molecule type" value="Genomic_DNA"/>
</dbReference>
<dbReference type="Pfam" id="PF01370">
    <property type="entry name" value="Epimerase"/>
    <property type="match status" value="1"/>
</dbReference>
<dbReference type="RefSeq" id="WP_253477397.1">
    <property type="nucleotide sequence ID" value="NZ_JALJXV010000004.1"/>
</dbReference>
<dbReference type="Proteomes" id="UP001205843">
    <property type="component" value="Unassembled WGS sequence"/>
</dbReference>
<evidence type="ECO:0000259" key="1">
    <source>
        <dbReference type="Pfam" id="PF01370"/>
    </source>
</evidence>